<dbReference type="PANTHER" id="PTHR31543">
    <property type="entry name" value="DYNEIN REGULATORY COMPLEX SUBUNIT 4"/>
    <property type="match status" value="1"/>
</dbReference>
<reference evidence="14" key="1">
    <citation type="submission" date="2021-09" db="EMBL/GenBank/DDBJ databases">
        <authorList>
            <consortium name="AG Swart"/>
            <person name="Singh M."/>
            <person name="Singh A."/>
            <person name="Seah K."/>
            <person name="Emmerich C."/>
        </authorList>
    </citation>
    <scope>NUCLEOTIDE SEQUENCE</scope>
    <source>
        <strain evidence="14">ATCC30299</strain>
    </source>
</reference>
<feature type="compositionally biased region" description="Basic and acidic residues" evidence="12">
    <location>
        <begin position="20"/>
        <end position="29"/>
    </location>
</feature>
<gene>
    <name evidence="14" type="ORF">BSTOLATCC_MIC46457</name>
</gene>
<keyword evidence="4" id="KW-0963">Cytoplasm</keyword>
<dbReference type="GO" id="GO:0031514">
    <property type="term" value="C:motile cilium"/>
    <property type="evidence" value="ECO:0007669"/>
    <property type="project" value="UniProtKB-SubCell"/>
</dbReference>
<dbReference type="GO" id="GO:0048870">
    <property type="term" value="P:cell motility"/>
    <property type="evidence" value="ECO:0007669"/>
    <property type="project" value="InterPro"/>
</dbReference>
<dbReference type="GO" id="GO:0005794">
    <property type="term" value="C:Golgi apparatus"/>
    <property type="evidence" value="ECO:0007669"/>
    <property type="project" value="TreeGrafter"/>
</dbReference>
<organism evidence="14 15">
    <name type="scientific">Blepharisma stoltei</name>
    <dbReference type="NCBI Taxonomy" id="1481888"/>
    <lineage>
        <taxon>Eukaryota</taxon>
        <taxon>Sar</taxon>
        <taxon>Alveolata</taxon>
        <taxon>Ciliophora</taxon>
        <taxon>Postciliodesmatophora</taxon>
        <taxon>Heterotrichea</taxon>
        <taxon>Heterotrichida</taxon>
        <taxon>Blepharismidae</taxon>
        <taxon>Blepharisma</taxon>
    </lineage>
</organism>
<dbReference type="Pfam" id="PF13851">
    <property type="entry name" value="GAS"/>
    <property type="match status" value="1"/>
</dbReference>
<dbReference type="AlphaFoldDB" id="A0AAU9JMH5"/>
<evidence type="ECO:0000256" key="4">
    <source>
        <dbReference type="ARBA" id="ARBA00022490"/>
    </source>
</evidence>
<evidence type="ECO:0000256" key="9">
    <source>
        <dbReference type="ARBA" id="ARBA00023212"/>
    </source>
</evidence>
<keyword evidence="5" id="KW-0493">Microtubule</keyword>
<evidence type="ECO:0000256" key="8">
    <source>
        <dbReference type="ARBA" id="ARBA00023069"/>
    </source>
</evidence>
<evidence type="ECO:0000313" key="14">
    <source>
        <dbReference type="EMBL" id="CAG9328456.1"/>
    </source>
</evidence>
<keyword evidence="7 11" id="KW-0175">Coiled coil</keyword>
<protein>
    <recommendedName>
        <fullName evidence="13">Growth arrest-specific protein 8 domain-containing protein</fullName>
    </recommendedName>
</protein>
<keyword evidence="10" id="KW-0966">Cell projection</keyword>
<evidence type="ECO:0000259" key="13">
    <source>
        <dbReference type="Pfam" id="PF13851"/>
    </source>
</evidence>
<evidence type="ECO:0000256" key="12">
    <source>
        <dbReference type="SAM" id="MobiDB-lite"/>
    </source>
</evidence>
<keyword evidence="15" id="KW-1185">Reference proteome</keyword>
<comment type="similarity">
    <text evidence="3">Belongs to the DRC4 family.</text>
</comment>
<evidence type="ECO:0000256" key="3">
    <source>
        <dbReference type="ARBA" id="ARBA00009859"/>
    </source>
</evidence>
<evidence type="ECO:0000256" key="2">
    <source>
        <dbReference type="ARBA" id="ARBA00004245"/>
    </source>
</evidence>
<keyword evidence="8" id="KW-0969">Cilium</keyword>
<proteinExistence type="inferred from homology"/>
<evidence type="ECO:0000256" key="6">
    <source>
        <dbReference type="ARBA" id="ARBA00022846"/>
    </source>
</evidence>
<dbReference type="InterPro" id="IPR025593">
    <property type="entry name" value="GAS8_dom"/>
</dbReference>
<evidence type="ECO:0000256" key="1">
    <source>
        <dbReference type="ARBA" id="ARBA00004230"/>
    </source>
</evidence>
<evidence type="ECO:0000256" key="7">
    <source>
        <dbReference type="ARBA" id="ARBA00023054"/>
    </source>
</evidence>
<evidence type="ECO:0000256" key="11">
    <source>
        <dbReference type="SAM" id="Coils"/>
    </source>
</evidence>
<dbReference type="GO" id="GO:0005874">
    <property type="term" value="C:microtubule"/>
    <property type="evidence" value="ECO:0007669"/>
    <property type="project" value="UniProtKB-KW"/>
</dbReference>
<keyword evidence="9" id="KW-0206">Cytoskeleton</keyword>
<name>A0AAU9JMH5_9CILI</name>
<evidence type="ECO:0000256" key="10">
    <source>
        <dbReference type="ARBA" id="ARBA00023273"/>
    </source>
</evidence>
<accession>A0AAU9JMH5</accession>
<evidence type="ECO:0000313" key="15">
    <source>
        <dbReference type="Proteomes" id="UP001162131"/>
    </source>
</evidence>
<comment type="subcellular location">
    <subcellularLocation>
        <location evidence="1">Cell projection</location>
        <location evidence="1">Cilium</location>
        <location evidence="1">Flagellum</location>
    </subcellularLocation>
    <subcellularLocation>
        <location evidence="2">Cytoplasm</location>
        <location evidence="2">Cytoskeleton</location>
    </subcellularLocation>
</comment>
<dbReference type="Proteomes" id="UP001162131">
    <property type="component" value="Unassembled WGS sequence"/>
</dbReference>
<dbReference type="EMBL" id="CAJZBQ010000046">
    <property type="protein sequence ID" value="CAG9328456.1"/>
    <property type="molecule type" value="Genomic_DNA"/>
</dbReference>
<feature type="coiled-coil region" evidence="11">
    <location>
        <begin position="249"/>
        <end position="403"/>
    </location>
</feature>
<feature type="compositionally biased region" description="Basic residues" evidence="12">
    <location>
        <begin position="1"/>
        <end position="19"/>
    </location>
</feature>
<feature type="coiled-coil region" evidence="11">
    <location>
        <begin position="172"/>
        <end position="225"/>
    </location>
</feature>
<dbReference type="PANTHER" id="PTHR31543:SF0">
    <property type="entry name" value="DYNEIN REGULATORY COMPLEX SUBUNIT 4"/>
    <property type="match status" value="1"/>
</dbReference>
<dbReference type="GO" id="GO:0008017">
    <property type="term" value="F:microtubule binding"/>
    <property type="evidence" value="ECO:0007669"/>
    <property type="project" value="InterPro"/>
</dbReference>
<feature type="region of interest" description="Disordered" evidence="12">
    <location>
        <begin position="1"/>
        <end position="29"/>
    </location>
</feature>
<keyword evidence="6" id="KW-0282">Flagellum</keyword>
<feature type="domain" description="Growth arrest-specific protein 8" evidence="13">
    <location>
        <begin position="230"/>
        <end position="428"/>
    </location>
</feature>
<evidence type="ECO:0000256" key="5">
    <source>
        <dbReference type="ARBA" id="ARBA00022701"/>
    </source>
</evidence>
<dbReference type="InterPro" id="IPR039308">
    <property type="entry name" value="GAS8"/>
</dbReference>
<dbReference type="GO" id="GO:0031267">
    <property type="term" value="F:small GTPase binding"/>
    <property type="evidence" value="ECO:0007669"/>
    <property type="project" value="InterPro"/>
</dbReference>
<sequence>MGGKGKGKGKKGKKKKSKKQKDPREALPEEIKAMDISTLQREIEIWRQKVLDTKILRNKFQNEKDLIKQFYEVTKKNTEDITASIKNKDSEMERLEDDHRVEVKVYMQKIHHLEYDHQNALKKLEDDTKSNQKDEVNYHFKTENQMKLAKIELKKELNEQELAYVNRVGKEMETYKSNLDFLKRSYDQELARIEETYNTKFQTLKENLELRLKVEIHEVEERKNKHRNTLMMKHEKAFRTIKDYYNDITRGNLEKIRDLKDEKAQLERNQIENKQLIEELRKKNAELKKPLEDAKEQLALLEDKLTNYNLDKVSLFNAKKHLKTLLSRLEKCKYDKNELETKYRQTLQERDELYKRFENSIDRVKQKADYKNVFLENKLKEHEDNLQRKETQLQEVLAKANIDQAFIVEINKRIEDSLEAKNTILKNLKYSLSHAIKAYNDAIRVYEAKLVEFGIPPEELGFQPIESMTSTMPAGLVAA</sequence>
<comment type="caution">
    <text evidence="14">The sequence shown here is derived from an EMBL/GenBank/DDBJ whole genome shotgun (WGS) entry which is preliminary data.</text>
</comment>